<dbReference type="RefSeq" id="WP_143982864.1">
    <property type="nucleotide sequence ID" value="NZ_CP041695.1"/>
</dbReference>
<dbReference type="Proteomes" id="UP000317039">
    <property type="component" value="Chromosome"/>
</dbReference>
<dbReference type="InterPro" id="IPR032528">
    <property type="entry name" value="Ribosom_S30AE_C"/>
</dbReference>
<dbReference type="AlphaFoldDB" id="A0A516NSN6"/>
<evidence type="ECO:0000259" key="1">
    <source>
        <dbReference type="Pfam" id="PF16321"/>
    </source>
</evidence>
<dbReference type="KEGG" id="nod:FOH10_27350"/>
<proteinExistence type="predicted"/>
<dbReference type="InterPro" id="IPR038416">
    <property type="entry name" value="Ribosom_S30AE_C_sf"/>
</dbReference>
<dbReference type="Gene3D" id="3.30.505.50">
    <property type="entry name" value="Sigma 54 modulation/S30EA ribosomal protein, C-terminal domain"/>
    <property type="match status" value="2"/>
</dbReference>
<organism evidence="2 3">
    <name type="scientific">Nocardia otitidiscaviarum</name>
    <dbReference type="NCBI Taxonomy" id="1823"/>
    <lineage>
        <taxon>Bacteria</taxon>
        <taxon>Bacillati</taxon>
        <taxon>Actinomycetota</taxon>
        <taxon>Actinomycetes</taxon>
        <taxon>Mycobacteriales</taxon>
        <taxon>Nocardiaceae</taxon>
        <taxon>Nocardia</taxon>
    </lineage>
</organism>
<dbReference type="GeneID" id="80336079"/>
<accession>A0A516NSN6</accession>
<evidence type="ECO:0000313" key="2">
    <source>
        <dbReference type="EMBL" id="QDP81901.1"/>
    </source>
</evidence>
<gene>
    <name evidence="2" type="ORF">FOH10_27350</name>
</gene>
<name>A0A516NSN6_9NOCA</name>
<protein>
    <recommendedName>
        <fullName evidence="1">Sigma 54 modulation/S30EA ribosomal protein C-terminal domain-containing protein</fullName>
    </recommendedName>
</protein>
<evidence type="ECO:0000313" key="3">
    <source>
        <dbReference type="Proteomes" id="UP000317039"/>
    </source>
</evidence>
<feature type="domain" description="Sigma 54 modulation/S30EA ribosomal protein C-terminal" evidence="1">
    <location>
        <begin position="125"/>
        <end position="174"/>
    </location>
</feature>
<sequence length="253" mass="28012">MRWAELTAAEVDRGLTVNTNGPVPAADLAYAVLEVSRVLRGRPVDSIAHLRVTRHRREMATTVFQVNARIDGRRCRVQAAGDSVDGARLIAQRLDGQIARIAEGVPDPWLSAPRRTLAMITGLRPITRRKPCRLLVLTPRVAGAIMDSMDFDAFFFRDADTGEDAIVYRAGSRDVRLVRQHRVDLPKGPCDSRLAVDLTPIVVAPDLVAAKRLCGNGLPFLFFIEPRSARGRLLYRRYDGDLAVLEPVPDARS</sequence>
<dbReference type="EMBL" id="CP041695">
    <property type="protein sequence ID" value="QDP81901.1"/>
    <property type="molecule type" value="Genomic_DNA"/>
</dbReference>
<dbReference type="Pfam" id="PF16321">
    <property type="entry name" value="Ribosom_S30AE_C"/>
    <property type="match status" value="1"/>
</dbReference>
<reference evidence="2 3" key="1">
    <citation type="submission" date="2019-07" db="EMBL/GenBank/DDBJ databases">
        <title>Complete Genome Sequence and Methylome Analysis of Nocardia otitidis-caviarum NEB252.</title>
        <authorList>
            <person name="Fomenkov A."/>
            <person name="Anton B.P."/>
            <person name="Vincze T."/>
            <person name="Roberts R.J."/>
        </authorList>
    </citation>
    <scope>NUCLEOTIDE SEQUENCE [LARGE SCALE GENOMIC DNA]</scope>
    <source>
        <strain evidence="2 3">NEB252</strain>
    </source>
</reference>